<evidence type="ECO:0000256" key="2">
    <source>
        <dbReference type="ARBA" id="ARBA00022676"/>
    </source>
</evidence>
<dbReference type="CDD" id="cd02526">
    <property type="entry name" value="GT2_RfbF_like"/>
    <property type="match status" value="1"/>
</dbReference>
<feature type="domain" description="Glycosyltransferase 2-like" evidence="4">
    <location>
        <begin position="27"/>
        <end position="127"/>
    </location>
</feature>
<evidence type="ECO:0000259" key="4">
    <source>
        <dbReference type="Pfam" id="PF00535"/>
    </source>
</evidence>
<dbReference type="InterPro" id="IPR029044">
    <property type="entry name" value="Nucleotide-diphossugar_trans"/>
</dbReference>
<dbReference type="RefSeq" id="WP_310118853.1">
    <property type="nucleotide sequence ID" value="NZ_JAVDQV010000002.1"/>
</dbReference>
<proteinExistence type="inferred from homology"/>
<dbReference type="Gene3D" id="3.90.550.10">
    <property type="entry name" value="Spore Coat Polysaccharide Biosynthesis Protein SpsA, Chain A"/>
    <property type="match status" value="1"/>
</dbReference>
<protein>
    <submittedName>
        <fullName evidence="5">Rhamnosyltransferase</fullName>
        <ecNumber evidence="5">2.4.1.-</ecNumber>
    </submittedName>
</protein>
<dbReference type="EC" id="2.4.1.-" evidence="5"/>
<evidence type="ECO:0000256" key="3">
    <source>
        <dbReference type="ARBA" id="ARBA00022679"/>
    </source>
</evidence>
<dbReference type="Pfam" id="PF00535">
    <property type="entry name" value="Glycos_transf_2"/>
    <property type="match status" value="1"/>
</dbReference>
<keyword evidence="2 5" id="KW-0328">Glycosyltransferase</keyword>
<name>A0ABU1LLE2_9BURK</name>
<dbReference type="InterPro" id="IPR001173">
    <property type="entry name" value="Glyco_trans_2-like"/>
</dbReference>
<comment type="caution">
    <text evidence="5">The sequence shown here is derived from an EMBL/GenBank/DDBJ whole genome shotgun (WGS) entry which is preliminary data.</text>
</comment>
<evidence type="ECO:0000313" key="5">
    <source>
        <dbReference type="EMBL" id="MDR6407572.1"/>
    </source>
</evidence>
<dbReference type="NCBIfam" id="TIGR01556">
    <property type="entry name" value="rhamnosyltran"/>
    <property type="match status" value="1"/>
</dbReference>
<dbReference type="PANTHER" id="PTHR43179">
    <property type="entry name" value="RHAMNOSYLTRANSFERASE WBBL"/>
    <property type="match status" value="1"/>
</dbReference>
<accession>A0ABU1LLE2</accession>
<evidence type="ECO:0000313" key="6">
    <source>
        <dbReference type="Proteomes" id="UP001264340"/>
    </source>
</evidence>
<dbReference type="EMBL" id="JAVDRP010000002">
    <property type="protein sequence ID" value="MDR6407572.1"/>
    <property type="molecule type" value="Genomic_DNA"/>
</dbReference>
<gene>
    <name evidence="5" type="ORF">J2804_000960</name>
</gene>
<organism evidence="5 6">
    <name type="scientific">Paraburkholderia terricola</name>
    <dbReference type="NCBI Taxonomy" id="169427"/>
    <lineage>
        <taxon>Bacteria</taxon>
        <taxon>Pseudomonadati</taxon>
        <taxon>Pseudomonadota</taxon>
        <taxon>Betaproteobacteria</taxon>
        <taxon>Burkholderiales</taxon>
        <taxon>Burkholderiaceae</taxon>
        <taxon>Paraburkholderia</taxon>
    </lineage>
</organism>
<reference evidence="5 6" key="1">
    <citation type="submission" date="2023-07" db="EMBL/GenBank/DDBJ databases">
        <title>Sorghum-associated microbial communities from plants grown in Nebraska, USA.</title>
        <authorList>
            <person name="Schachtman D."/>
        </authorList>
    </citation>
    <scope>NUCLEOTIDE SEQUENCE [LARGE SCALE GENOMIC DNA]</scope>
    <source>
        <strain evidence="5 6">DS1316</strain>
    </source>
</reference>
<keyword evidence="3 5" id="KW-0808">Transferase</keyword>
<evidence type="ECO:0000256" key="1">
    <source>
        <dbReference type="ARBA" id="ARBA00006739"/>
    </source>
</evidence>
<sequence>MAEDPTSEPTADRLAARQTGESRIFAVVVTFNPDAVCLAELVAATLAQVSGLVMVDNGSREDVSRFSLLENDRIVFLPLGRNVGVAAAQNAGMELAKAHHATDILLLDHDSVPDGSMVARLLQARQQLSSQGIPVGAVGAVAVDRRTGKRAPVARSREGRASFAVPAVDAGPIEADYLIASGTLISIEALSAVGPMNESFFIDQVDVEWCFRAAARGLRLFCEPAALLHHAIGERVIRVWLFRWRELSVHAPLRNYFFFRNTLVLFRSGLVSAPWKRYWARVLVLSFVAQTLCVAPRAKRLAAMTRGIRDGLRAEAAAR</sequence>
<dbReference type="PANTHER" id="PTHR43179:SF12">
    <property type="entry name" value="GALACTOFURANOSYLTRANSFERASE GLFT2"/>
    <property type="match status" value="1"/>
</dbReference>
<keyword evidence="6" id="KW-1185">Reference proteome</keyword>
<dbReference type="SUPFAM" id="SSF53448">
    <property type="entry name" value="Nucleotide-diphospho-sugar transferases"/>
    <property type="match status" value="1"/>
</dbReference>
<comment type="similarity">
    <text evidence="1">Belongs to the glycosyltransferase 2 family.</text>
</comment>
<dbReference type="GO" id="GO:0016757">
    <property type="term" value="F:glycosyltransferase activity"/>
    <property type="evidence" value="ECO:0007669"/>
    <property type="project" value="UniProtKB-KW"/>
</dbReference>
<dbReference type="InterPro" id="IPR006446">
    <property type="entry name" value="RhaTrfase"/>
</dbReference>
<dbReference type="Proteomes" id="UP001264340">
    <property type="component" value="Unassembled WGS sequence"/>
</dbReference>